<sequence length="593" mass="65630">MTTRALVLSLSGTSPESPVLFQFYYQTGWRPAILHCQQHLSSGQGLGWQDITMESCSQVKGVEEDWQACELVLHPSVARLEFVCCNLDHTQWDNPAWGTADPNEATYVLTNRDAPYVPNWMLAFLYASLHLKSSLGSTNNYMVHFSEADATSGIVCPPDLMPLGLRRPQGGEHLSRHVHSSLVKGSGCSETNREKLRRVVCVLTSGELAALHEPPCLLVTDLDGTLLGHDHYLWLFKRHWALRHRWRGSQLVYNTGRNLKDFLNAAGDNKLPRPAYAILGVGTEIYFFPGVASSHPDAAASIALDPEEREQFREAAEYVGSNWPSWCSRREYAHFSEEWIERVAGQFRRKDIEKAVKASMPGCYVNGNGFYDPFRISVSVPVTLIDEALHAPCHPRGTFNRSDGTREGDASLSSAAEATLTTAADFLHSIIESKSKKICVSGGGDWRYLDILPKNGGKLNASLFVMEKLGFQPTNTIVAGDSGNDIEMFCEPSINGVCVSNAQAELRDFLQRSPARQGENKGEQGSSPERMATDPHAHHGRITFEEEADDGIQPAHLRKLKPTTNVCFATHDCAGGILDGLLYFKFDTQIPPL</sequence>
<keyword evidence="5" id="KW-1185">Reference proteome</keyword>
<name>A0A2C6KVB0_9APIC</name>
<proteinExistence type="predicted"/>
<dbReference type="InterPro" id="IPR023214">
    <property type="entry name" value="HAD_sf"/>
</dbReference>
<dbReference type="EMBL" id="MIGC01003022">
    <property type="protein sequence ID" value="PHJ20105.1"/>
    <property type="molecule type" value="Genomic_DNA"/>
</dbReference>
<evidence type="ECO:0000256" key="1">
    <source>
        <dbReference type="ARBA" id="ARBA00022801"/>
    </source>
</evidence>
<dbReference type="PANTHER" id="PTHR46521:SF4">
    <property type="entry name" value="SUCROSE-PHOSPHATASE 2-RELATED"/>
    <property type="match status" value="1"/>
</dbReference>
<dbReference type="SUPFAM" id="SSF56784">
    <property type="entry name" value="HAD-like"/>
    <property type="match status" value="1"/>
</dbReference>
<gene>
    <name evidence="4" type="ORF">CSUI_006062</name>
</gene>
<dbReference type="Proteomes" id="UP000221165">
    <property type="component" value="Unassembled WGS sequence"/>
</dbReference>
<feature type="domain" description="Sucrose phosphatase-like" evidence="3">
    <location>
        <begin position="215"/>
        <end position="290"/>
    </location>
</feature>
<evidence type="ECO:0000256" key="2">
    <source>
        <dbReference type="SAM" id="MobiDB-lite"/>
    </source>
</evidence>
<protein>
    <submittedName>
        <fullName evidence="4">Sucrose-6f-phosphate phosphohydrolase</fullName>
    </submittedName>
</protein>
<keyword evidence="1 4" id="KW-0378">Hydrolase</keyword>
<evidence type="ECO:0000259" key="3">
    <source>
        <dbReference type="Pfam" id="PF05116"/>
    </source>
</evidence>
<dbReference type="InterPro" id="IPR036412">
    <property type="entry name" value="HAD-like_sf"/>
</dbReference>
<dbReference type="OrthoDB" id="531008at2759"/>
<dbReference type="SFLD" id="SFLDG01140">
    <property type="entry name" value="C2.B:_Phosphomannomutase_and_P"/>
    <property type="match status" value="1"/>
</dbReference>
<dbReference type="Gene3D" id="2.60.40.10">
    <property type="entry name" value="Immunoglobulins"/>
    <property type="match status" value="1"/>
</dbReference>
<dbReference type="InterPro" id="IPR013783">
    <property type="entry name" value="Ig-like_fold"/>
</dbReference>
<dbReference type="RefSeq" id="XP_067921796.1">
    <property type="nucleotide sequence ID" value="XM_068066227.1"/>
</dbReference>
<dbReference type="InterPro" id="IPR051518">
    <property type="entry name" value="Sucrose_Phosphatase"/>
</dbReference>
<dbReference type="GO" id="GO:0016787">
    <property type="term" value="F:hydrolase activity"/>
    <property type="evidence" value="ECO:0007669"/>
    <property type="project" value="UniProtKB-KW"/>
</dbReference>
<feature type="region of interest" description="Disordered" evidence="2">
    <location>
        <begin position="510"/>
        <end position="535"/>
    </location>
</feature>
<feature type="domain" description="Sucrose phosphatase-like" evidence="3">
    <location>
        <begin position="447"/>
        <end position="511"/>
    </location>
</feature>
<dbReference type="Pfam" id="PF05116">
    <property type="entry name" value="S6PP"/>
    <property type="match status" value="2"/>
</dbReference>
<dbReference type="SFLD" id="SFLDG01141">
    <property type="entry name" value="C2.B.1:_Sucrose_Phosphatase_Li"/>
    <property type="match status" value="1"/>
</dbReference>
<dbReference type="Gene3D" id="3.40.50.1000">
    <property type="entry name" value="HAD superfamily/HAD-like"/>
    <property type="match status" value="2"/>
</dbReference>
<evidence type="ECO:0000313" key="5">
    <source>
        <dbReference type="Proteomes" id="UP000221165"/>
    </source>
</evidence>
<dbReference type="SFLD" id="SFLDS00003">
    <property type="entry name" value="Haloacid_Dehalogenase"/>
    <property type="match status" value="1"/>
</dbReference>
<dbReference type="VEuPathDB" id="ToxoDB:CSUI_006062"/>
<evidence type="ECO:0000313" key="4">
    <source>
        <dbReference type="EMBL" id="PHJ20105.1"/>
    </source>
</evidence>
<dbReference type="GeneID" id="94429438"/>
<comment type="caution">
    <text evidence="4">The sequence shown here is derived from an EMBL/GenBank/DDBJ whole genome shotgun (WGS) entry which is preliminary data.</text>
</comment>
<organism evidence="4 5">
    <name type="scientific">Cystoisospora suis</name>
    <dbReference type="NCBI Taxonomy" id="483139"/>
    <lineage>
        <taxon>Eukaryota</taxon>
        <taxon>Sar</taxon>
        <taxon>Alveolata</taxon>
        <taxon>Apicomplexa</taxon>
        <taxon>Conoidasida</taxon>
        <taxon>Coccidia</taxon>
        <taxon>Eucoccidiorida</taxon>
        <taxon>Eimeriorina</taxon>
        <taxon>Sarcocystidae</taxon>
        <taxon>Cystoisospora</taxon>
    </lineage>
</organism>
<dbReference type="AlphaFoldDB" id="A0A2C6KVB0"/>
<accession>A0A2C6KVB0</accession>
<reference evidence="4 5" key="1">
    <citation type="journal article" date="2017" name="Int. J. Parasitol.">
        <title>The genome of the protozoan parasite Cystoisospora suis and a reverse vaccinology approach to identify vaccine candidates.</title>
        <authorList>
            <person name="Palmieri N."/>
            <person name="Shrestha A."/>
            <person name="Ruttkowski B."/>
            <person name="Beck T."/>
            <person name="Vogl C."/>
            <person name="Tomley F."/>
            <person name="Blake D.P."/>
            <person name="Joachim A."/>
        </authorList>
    </citation>
    <scope>NUCLEOTIDE SEQUENCE [LARGE SCALE GENOMIC DNA]</scope>
    <source>
        <strain evidence="4 5">Wien I</strain>
    </source>
</reference>
<dbReference type="PANTHER" id="PTHR46521">
    <property type="entry name" value="SUCROSE-PHOSPHATASE 2-RELATED"/>
    <property type="match status" value="1"/>
</dbReference>
<dbReference type="InterPro" id="IPR006380">
    <property type="entry name" value="SPP-like_dom"/>
</dbReference>